<reference evidence="1 2" key="1">
    <citation type="submission" date="2015-03" db="EMBL/GenBank/DDBJ databases">
        <authorList>
            <person name="Murphy D."/>
        </authorList>
    </citation>
    <scope>NUCLEOTIDE SEQUENCE [LARGE SCALE GENOMIC DNA]</scope>
    <source>
        <strain evidence="1 2">KMM 520</strain>
    </source>
</reference>
<dbReference type="Gene3D" id="1.10.30.50">
    <property type="match status" value="1"/>
</dbReference>
<organism evidence="1">
    <name type="scientific">Pseudoalteromonas translucida KMM 520</name>
    <dbReference type="NCBI Taxonomy" id="1315283"/>
    <lineage>
        <taxon>Bacteria</taxon>
        <taxon>Pseudomonadati</taxon>
        <taxon>Pseudomonadota</taxon>
        <taxon>Gammaproteobacteria</taxon>
        <taxon>Alteromonadales</taxon>
        <taxon>Pseudoalteromonadaceae</taxon>
        <taxon>Pseudoalteromonas</taxon>
    </lineage>
</organism>
<gene>
    <name evidence="1" type="ORF">PTRA_a1912</name>
</gene>
<evidence type="ECO:0000313" key="1">
    <source>
        <dbReference type="EMBL" id="ALS33053.1"/>
    </source>
</evidence>
<sequence>MSALRDELLYPELEDFDECPYCGIGEPTTLDHYLPKEEFPEFSVLSTNLIPVCGVCNSNYKGRIWIKNGNRLFLHTYYDQFPDEYLLEASVTVTNKVVINFSTIFVAAEPYFCNIFNHHFDKLCLNKRYKRKASAEIIRKRRSLERVYRRNNSANDISNFLREEANGLEIDYSKIIGKLFYIELCQTQ</sequence>
<protein>
    <recommendedName>
        <fullName evidence="3">HNH domain-containing protein</fullName>
    </recommendedName>
</protein>
<dbReference type="AlphaFoldDB" id="A0A0U2V532"/>
<dbReference type="PATRIC" id="fig|1315283.4.peg.1646"/>
<dbReference type="OrthoDB" id="9816185at2"/>
<evidence type="ECO:0000313" key="2">
    <source>
        <dbReference type="Proteomes" id="UP000065261"/>
    </source>
</evidence>
<name>A0A0U2V532_9GAMM</name>
<dbReference type="EMBL" id="CP011034">
    <property type="protein sequence ID" value="ALS33053.1"/>
    <property type="molecule type" value="Genomic_DNA"/>
</dbReference>
<proteinExistence type="predicted"/>
<dbReference type="KEGG" id="ptn:PTRA_a1912"/>
<dbReference type="RefSeq" id="WP_058373401.1">
    <property type="nucleotide sequence ID" value="NZ_CP011034.1"/>
</dbReference>
<dbReference type="Proteomes" id="UP000065261">
    <property type="component" value="Chromosome I"/>
</dbReference>
<evidence type="ECO:0008006" key="3">
    <source>
        <dbReference type="Google" id="ProtNLM"/>
    </source>
</evidence>
<accession>A0A0U2V532</accession>